<sequence length="444" mass="47526">MFTESFIAASVVAGLLLLHNLRLSTKRPLDAPSAHAAGNDRANGQARGFAAFQTNYVVVFVLVHASDWLFGPYLYAVYLEHGLDLSWIATLNMVGFLSSGILGSFIGSLSDKWGRKRLCLLFPVVMCASCLCIQSRSLPLLIIGRLFGGVSTALLYSVFEAWMTSEFFARGYPPDALGGLFSMAMTLNSGMAILAGLFANFVTDLAETSRAPFLLAIVPALVSALVIATTWNENYGRTTAGSGQWKSLARAIRADVSIVLVGTIQACFESAMFGFVCLYGPALDALNVLPESNGALPFGIIFATFMVFSMAGSSLCGAFPHLPREPLAVLALILAFTSLLASSASESLGRTFFSFCVFEMAVGLYFPAISALRSRIIPDAVRGTAMSVFQVPLNLLVVSVLARVGTDPVDQVLQMCAGLCVVGLLAAVLLHKHQQVKAFRRKVE</sequence>
<comment type="function">
    <text evidence="1">Mediates high-affinity intracellular uptake of the rare oligo-element molybdenum.</text>
</comment>
<keyword evidence="9 12" id="KW-0472">Membrane</keyword>
<evidence type="ECO:0000256" key="12">
    <source>
        <dbReference type="SAM" id="Phobius"/>
    </source>
</evidence>
<dbReference type="InterPro" id="IPR036259">
    <property type="entry name" value="MFS_trans_sf"/>
</dbReference>
<dbReference type="Gene3D" id="1.20.1250.20">
    <property type="entry name" value="MFS general substrate transporter like domains"/>
    <property type="match status" value="1"/>
</dbReference>
<evidence type="ECO:0000256" key="5">
    <source>
        <dbReference type="ARBA" id="ARBA00022475"/>
    </source>
</evidence>
<feature type="transmembrane region" description="Helical" evidence="12">
    <location>
        <begin position="295"/>
        <end position="315"/>
    </location>
</feature>
<protein>
    <recommendedName>
        <fullName evidence="3">Molybdate-anion transporter</fullName>
    </recommendedName>
    <alternativeName>
        <fullName evidence="10">Major facilitator superfamily domain-containing protein 5</fullName>
    </alternativeName>
    <alternativeName>
        <fullName evidence="11">Molybdate transporter 2 homolog</fullName>
    </alternativeName>
</protein>
<reference evidence="13 14" key="1">
    <citation type="submission" date="2009-11" db="EMBL/GenBank/DDBJ databases">
        <title>Annotation of Allomyces macrogynus ATCC 38327.</title>
        <authorList>
            <consortium name="The Broad Institute Genome Sequencing Platform"/>
            <person name="Russ C."/>
            <person name="Cuomo C."/>
            <person name="Burger G."/>
            <person name="Gray M.W."/>
            <person name="Holland P.W.H."/>
            <person name="King N."/>
            <person name="Lang F.B.F."/>
            <person name="Roger A.J."/>
            <person name="Ruiz-Trillo I."/>
            <person name="Young S.K."/>
            <person name="Zeng Q."/>
            <person name="Gargeya S."/>
            <person name="Fitzgerald M."/>
            <person name="Haas B."/>
            <person name="Abouelleil A."/>
            <person name="Alvarado L."/>
            <person name="Arachchi H.M."/>
            <person name="Berlin A."/>
            <person name="Chapman S.B."/>
            <person name="Gearin G."/>
            <person name="Goldberg J."/>
            <person name="Griggs A."/>
            <person name="Gujja S."/>
            <person name="Hansen M."/>
            <person name="Heiman D."/>
            <person name="Howarth C."/>
            <person name="Larimer J."/>
            <person name="Lui A."/>
            <person name="MacDonald P.J.P."/>
            <person name="McCowen C."/>
            <person name="Montmayeur A."/>
            <person name="Murphy C."/>
            <person name="Neiman D."/>
            <person name="Pearson M."/>
            <person name="Priest M."/>
            <person name="Roberts A."/>
            <person name="Saif S."/>
            <person name="Shea T."/>
            <person name="Sisk P."/>
            <person name="Stolte C."/>
            <person name="Sykes S."/>
            <person name="Wortman J."/>
            <person name="Nusbaum C."/>
            <person name="Birren B."/>
        </authorList>
    </citation>
    <scope>NUCLEOTIDE SEQUENCE [LARGE SCALE GENOMIC DNA]</scope>
    <source>
        <strain evidence="13 14">ATCC 38327</strain>
    </source>
</reference>
<evidence type="ECO:0000256" key="4">
    <source>
        <dbReference type="ARBA" id="ARBA00022448"/>
    </source>
</evidence>
<evidence type="ECO:0000256" key="1">
    <source>
        <dbReference type="ARBA" id="ARBA00003019"/>
    </source>
</evidence>
<dbReference type="EMBL" id="GG745328">
    <property type="protein sequence ID" value="KNE54924.1"/>
    <property type="molecule type" value="Genomic_DNA"/>
</dbReference>
<keyword evidence="7 12" id="KW-1133">Transmembrane helix</keyword>
<accession>A0A0L0RXU5</accession>
<feature type="transmembrane region" description="Helical" evidence="12">
    <location>
        <begin position="327"/>
        <end position="345"/>
    </location>
</feature>
<dbReference type="GO" id="GO:0005886">
    <property type="term" value="C:plasma membrane"/>
    <property type="evidence" value="ECO:0007669"/>
    <property type="project" value="UniProtKB-SubCell"/>
</dbReference>
<dbReference type="eggNOG" id="KOG4332">
    <property type="taxonomic scope" value="Eukaryota"/>
</dbReference>
<evidence type="ECO:0000256" key="6">
    <source>
        <dbReference type="ARBA" id="ARBA00022692"/>
    </source>
</evidence>
<evidence type="ECO:0000313" key="14">
    <source>
        <dbReference type="Proteomes" id="UP000054350"/>
    </source>
</evidence>
<dbReference type="OrthoDB" id="263957at2759"/>
<feature type="transmembrane region" description="Helical" evidence="12">
    <location>
        <begin position="85"/>
        <end position="106"/>
    </location>
</feature>
<feature type="transmembrane region" description="Helical" evidence="12">
    <location>
        <begin position="118"/>
        <end position="136"/>
    </location>
</feature>
<feature type="transmembrane region" description="Helical" evidence="12">
    <location>
        <begin position="252"/>
        <end position="275"/>
    </location>
</feature>
<dbReference type="PANTHER" id="PTHR23516">
    <property type="entry name" value="SAM (S-ADENOSYL METHIONINE) TRANSPORTER"/>
    <property type="match status" value="1"/>
</dbReference>
<comment type="subcellular location">
    <subcellularLocation>
        <location evidence="2">Cell membrane</location>
        <topology evidence="2">Multi-pass membrane protein</topology>
    </subcellularLocation>
</comment>
<keyword evidence="4" id="KW-0813">Transport</keyword>
<feature type="transmembrane region" description="Helical" evidence="12">
    <location>
        <begin position="351"/>
        <end position="372"/>
    </location>
</feature>
<dbReference type="PANTHER" id="PTHR23516:SF1">
    <property type="entry name" value="MOLYBDATE-ANION TRANSPORTER"/>
    <property type="match status" value="1"/>
</dbReference>
<dbReference type="STRING" id="578462.A0A0L0RXU5"/>
<dbReference type="Proteomes" id="UP000054350">
    <property type="component" value="Unassembled WGS sequence"/>
</dbReference>
<reference evidence="14" key="2">
    <citation type="submission" date="2009-11" db="EMBL/GenBank/DDBJ databases">
        <title>The Genome Sequence of Allomyces macrogynus strain ATCC 38327.</title>
        <authorList>
            <consortium name="The Broad Institute Genome Sequencing Platform"/>
            <person name="Russ C."/>
            <person name="Cuomo C."/>
            <person name="Shea T."/>
            <person name="Young S.K."/>
            <person name="Zeng Q."/>
            <person name="Koehrsen M."/>
            <person name="Haas B."/>
            <person name="Borodovsky M."/>
            <person name="Guigo R."/>
            <person name="Alvarado L."/>
            <person name="Berlin A."/>
            <person name="Borenstein D."/>
            <person name="Chen Z."/>
            <person name="Engels R."/>
            <person name="Freedman E."/>
            <person name="Gellesch M."/>
            <person name="Goldberg J."/>
            <person name="Griggs A."/>
            <person name="Gujja S."/>
            <person name="Heiman D."/>
            <person name="Hepburn T."/>
            <person name="Howarth C."/>
            <person name="Jen D."/>
            <person name="Larson L."/>
            <person name="Lewis B."/>
            <person name="Mehta T."/>
            <person name="Park D."/>
            <person name="Pearson M."/>
            <person name="Roberts A."/>
            <person name="Saif S."/>
            <person name="Shenoy N."/>
            <person name="Sisk P."/>
            <person name="Stolte C."/>
            <person name="Sykes S."/>
            <person name="Walk T."/>
            <person name="White J."/>
            <person name="Yandava C."/>
            <person name="Burger G."/>
            <person name="Gray M.W."/>
            <person name="Holland P.W.H."/>
            <person name="King N."/>
            <person name="Lang F.B.F."/>
            <person name="Roger A.J."/>
            <person name="Ruiz-Trillo I."/>
            <person name="Lander E."/>
            <person name="Nusbaum C."/>
        </authorList>
    </citation>
    <scope>NUCLEOTIDE SEQUENCE [LARGE SCALE GENOMIC DNA]</scope>
    <source>
        <strain evidence="14">ATCC 38327</strain>
    </source>
</reference>
<feature type="transmembrane region" description="Helical" evidence="12">
    <location>
        <begin position="412"/>
        <end position="431"/>
    </location>
</feature>
<name>A0A0L0RXU5_ALLM3</name>
<feature type="transmembrane region" description="Helical" evidence="12">
    <location>
        <begin position="176"/>
        <end position="199"/>
    </location>
</feature>
<feature type="transmembrane region" description="Helical" evidence="12">
    <location>
        <begin position="211"/>
        <end position="231"/>
    </location>
</feature>
<feature type="transmembrane region" description="Helical" evidence="12">
    <location>
        <begin position="384"/>
        <end position="406"/>
    </location>
</feature>
<organism evidence="13 14">
    <name type="scientific">Allomyces macrogynus (strain ATCC 38327)</name>
    <name type="common">Allomyces javanicus var. macrogynus</name>
    <dbReference type="NCBI Taxonomy" id="578462"/>
    <lineage>
        <taxon>Eukaryota</taxon>
        <taxon>Fungi</taxon>
        <taxon>Fungi incertae sedis</taxon>
        <taxon>Blastocladiomycota</taxon>
        <taxon>Blastocladiomycetes</taxon>
        <taxon>Blastocladiales</taxon>
        <taxon>Blastocladiaceae</taxon>
        <taxon>Allomyces</taxon>
    </lineage>
</organism>
<dbReference type="GO" id="GO:0015098">
    <property type="term" value="F:molybdate ion transmembrane transporter activity"/>
    <property type="evidence" value="ECO:0007669"/>
    <property type="project" value="InterPro"/>
</dbReference>
<dbReference type="CDD" id="cd17487">
    <property type="entry name" value="MFS_MFSD5_like"/>
    <property type="match status" value="1"/>
</dbReference>
<proteinExistence type="predicted"/>
<keyword evidence="6 12" id="KW-0812">Transmembrane</keyword>
<evidence type="ECO:0000256" key="9">
    <source>
        <dbReference type="ARBA" id="ARBA00023136"/>
    </source>
</evidence>
<dbReference type="InterPro" id="IPR008509">
    <property type="entry name" value="MOT2/MFSD5"/>
</dbReference>
<evidence type="ECO:0000313" key="13">
    <source>
        <dbReference type="EMBL" id="KNE54924.1"/>
    </source>
</evidence>
<dbReference type="Pfam" id="PF05631">
    <property type="entry name" value="MFS_5"/>
    <property type="match status" value="1"/>
</dbReference>
<evidence type="ECO:0000256" key="2">
    <source>
        <dbReference type="ARBA" id="ARBA00004651"/>
    </source>
</evidence>
<dbReference type="GO" id="GO:0006811">
    <property type="term" value="P:monoatomic ion transport"/>
    <property type="evidence" value="ECO:0007669"/>
    <property type="project" value="UniProtKB-KW"/>
</dbReference>
<keyword evidence="8" id="KW-0406">Ion transport</keyword>
<dbReference type="OMA" id="CCGWVVL"/>
<evidence type="ECO:0000256" key="10">
    <source>
        <dbReference type="ARBA" id="ARBA00030646"/>
    </source>
</evidence>
<evidence type="ECO:0000256" key="8">
    <source>
        <dbReference type="ARBA" id="ARBA00023065"/>
    </source>
</evidence>
<dbReference type="SUPFAM" id="SSF103473">
    <property type="entry name" value="MFS general substrate transporter"/>
    <property type="match status" value="1"/>
</dbReference>
<evidence type="ECO:0000256" key="11">
    <source>
        <dbReference type="ARBA" id="ARBA00032555"/>
    </source>
</evidence>
<feature type="transmembrane region" description="Helical" evidence="12">
    <location>
        <begin position="142"/>
        <end position="164"/>
    </location>
</feature>
<dbReference type="AlphaFoldDB" id="A0A0L0RXU5"/>
<gene>
    <name evidence="13" type="ORF">AMAG_00867</name>
</gene>
<evidence type="ECO:0000256" key="7">
    <source>
        <dbReference type="ARBA" id="ARBA00022989"/>
    </source>
</evidence>
<evidence type="ECO:0000256" key="3">
    <source>
        <dbReference type="ARBA" id="ARBA00021242"/>
    </source>
</evidence>
<keyword evidence="5" id="KW-1003">Cell membrane</keyword>
<keyword evidence="14" id="KW-1185">Reference proteome</keyword>
<dbReference type="VEuPathDB" id="FungiDB:AMAG_00867"/>